<dbReference type="InterPro" id="IPR036086">
    <property type="entry name" value="ParB/Sulfiredoxin_sf"/>
</dbReference>
<accession>A0A5K1IK06</accession>
<evidence type="ECO:0000313" key="1">
    <source>
        <dbReference type="EMBL" id="VWL87462.1"/>
    </source>
</evidence>
<dbReference type="Gene3D" id="3.90.1530.10">
    <property type="entry name" value="Conserved hypothetical protein from pyrococcus furiosus pfu- 392566-001, ParB domain"/>
    <property type="match status" value="1"/>
</dbReference>
<evidence type="ECO:0008006" key="3">
    <source>
        <dbReference type="Google" id="ProtNLM"/>
    </source>
</evidence>
<sequence>MQSLEEVAICDVYPYERADGEPMNPRDFTTRESAEHIAGLAAQFKANRLNPGQPVMKPILYKEGGIYWIIDGECRVRAMRAIGTERFLAEVYDDLDDAELARVEAAKAMVETDAKLGLTAEEKSRGVQTMLALDIPDEEVAVAARTDAGTVAKARRAARRVQDAAYDMTLDRLAAIAEFEGDDEAVAELRDCKQSEWQRVYASLKAEAEQRRNRAEVVAVLADAGVEFVDECPEGFAACRTFSDYRPDLAALDAYVADNAGAGLLAEETSFGVTLLAPVAEGADEAAQAAAQRKADFQAAYEDGAKARREWLAAHAGDLKSMRRTALALTAFVVEAEAVESFEELLGRPIDRTPTELAVAMGWRAAWNMSGWTAWSLMEGGSSVYFNRATVENVTIIYEAMKADGYEPNAAETETYEACMARLGSEE</sequence>
<dbReference type="RefSeq" id="WP_152067349.1">
    <property type="nucleotide sequence ID" value="NZ_CABWIF010000002.1"/>
</dbReference>
<dbReference type="EMBL" id="CABWIF010000002">
    <property type="protein sequence ID" value="VWL87462.1"/>
    <property type="molecule type" value="Genomic_DNA"/>
</dbReference>
<evidence type="ECO:0000313" key="2">
    <source>
        <dbReference type="Proteomes" id="UP000368032"/>
    </source>
</evidence>
<gene>
    <name evidence="1" type="ORF">CKJAJONC_01137</name>
</gene>
<dbReference type="SUPFAM" id="SSF110849">
    <property type="entry name" value="ParB/Sulfiredoxin"/>
    <property type="match status" value="1"/>
</dbReference>
<organism evidence="1 2">
    <name type="scientific">Collinsella aerofaciens</name>
    <dbReference type="NCBI Taxonomy" id="74426"/>
    <lineage>
        <taxon>Bacteria</taxon>
        <taxon>Bacillati</taxon>
        <taxon>Actinomycetota</taxon>
        <taxon>Coriobacteriia</taxon>
        <taxon>Coriobacteriales</taxon>
        <taxon>Coriobacteriaceae</taxon>
        <taxon>Collinsella</taxon>
    </lineage>
</organism>
<reference evidence="1 2" key="1">
    <citation type="submission" date="2019-10" db="EMBL/GenBank/DDBJ databases">
        <authorList>
            <person name="Wolf R A."/>
        </authorList>
    </citation>
    <scope>NUCLEOTIDE SEQUENCE [LARGE SCALE GENOMIC DNA]</scope>
    <source>
        <strain evidence="1">Collinsella_aerofaciens_DSM_13712</strain>
    </source>
</reference>
<dbReference type="CDD" id="cd16387">
    <property type="entry name" value="ParB_N_Srx"/>
    <property type="match status" value="1"/>
</dbReference>
<dbReference type="AlphaFoldDB" id="A0A5K1IK06"/>
<proteinExistence type="predicted"/>
<dbReference type="Proteomes" id="UP000368032">
    <property type="component" value="Unassembled WGS sequence"/>
</dbReference>
<protein>
    <recommendedName>
        <fullName evidence="3">ParB/Sulfiredoxin domain-containing protein</fullName>
    </recommendedName>
</protein>
<name>A0A5K1IK06_9ACTN</name>